<organism evidence="12 13">
    <name type="scientific">Halomonas korlensis</name>
    <dbReference type="NCBI Taxonomy" id="463301"/>
    <lineage>
        <taxon>Bacteria</taxon>
        <taxon>Pseudomonadati</taxon>
        <taxon>Pseudomonadota</taxon>
        <taxon>Gammaproteobacteria</taxon>
        <taxon>Oceanospirillales</taxon>
        <taxon>Halomonadaceae</taxon>
        <taxon>Halomonas</taxon>
    </lineage>
</organism>
<evidence type="ECO:0000256" key="5">
    <source>
        <dbReference type="ARBA" id="ARBA00023136"/>
    </source>
</evidence>
<dbReference type="Pfam" id="PF01618">
    <property type="entry name" value="MotA_ExbB"/>
    <property type="match status" value="1"/>
</dbReference>
<keyword evidence="13" id="KW-1185">Reference proteome</keyword>
<evidence type="ECO:0000256" key="4">
    <source>
        <dbReference type="ARBA" id="ARBA00022989"/>
    </source>
</evidence>
<evidence type="ECO:0000259" key="11">
    <source>
        <dbReference type="Pfam" id="PF01618"/>
    </source>
</evidence>
<keyword evidence="7" id="KW-0175">Coiled coil</keyword>
<keyword evidence="5 9" id="KW-0472">Membrane</keyword>
<keyword evidence="6" id="KW-0653">Protein transport</keyword>
<feature type="signal peptide" evidence="10">
    <location>
        <begin position="1"/>
        <end position="34"/>
    </location>
</feature>
<keyword evidence="10" id="KW-0732">Signal</keyword>
<feature type="chain" id="PRO_5011671306" evidence="10">
    <location>
        <begin position="35"/>
        <end position="466"/>
    </location>
</feature>
<dbReference type="AlphaFoldDB" id="A0A1I7KBU9"/>
<dbReference type="PIRSF" id="PIRSF037714">
    <property type="entry name" value="TolR"/>
    <property type="match status" value="1"/>
</dbReference>
<name>A0A1I7KBU9_9GAMM</name>
<evidence type="ECO:0000256" key="7">
    <source>
        <dbReference type="SAM" id="Coils"/>
    </source>
</evidence>
<gene>
    <name evidence="12" type="ORF">SAMN04487955_11746</name>
</gene>
<dbReference type="InterPro" id="IPR050790">
    <property type="entry name" value="ExbB/TolQ_transport"/>
</dbReference>
<feature type="transmembrane region" description="Helical" evidence="9">
    <location>
        <begin position="272"/>
        <end position="297"/>
    </location>
</feature>
<comment type="subcellular location">
    <subcellularLocation>
        <location evidence="1">Cell membrane</location>
        <topology evidence="1">Multi-pass membrane protein</topology>
    </subcellularLocation>
    <subcellularLocation>
        <location evidence="6">Membrane</location>
        <topology evidence="6">Multi-pass membrane protein</topology>
    </subcellularLocation>
</comment>
<feature type="domain" description="MotA/TolQ/ExbB proton channel" evidence="11">
    <location>
        <begin position="325"/>
        <end position="435"/>
    </location>
</feature>
<dbReference type="RefSeq" id="WP_089797351.1">
    <property type="nucleotide sequence ID" value="NZ_FPBP01000017.1"/>
</dbReference>
<keyword evidence="4 9" id="KW-1133">Transmembrane helix</keyword>
<dbReference type="EMBL" id="FPBP01000017">
    <property type="protein sequence ID" value="SFU94881.1"/>
    <property type="molecule type" value="Genomic_DNA"/>
</dbReference>
<dbReference type="InterPro" id="IPR002898">
    <property type="entry name" value="MotA_ExbB_proton_chnl"/>
</dbReference>
<proteinExistence type="inferred from homology"/>
<evidence type="ECO:0000256" key="8">
    <source>
        <dbReference type="SAM" id="MobiDB-lite"/>
    </source>
</evidence>
<comment type="similarity">
    <text evidence="6">Belongs to the exbB/tolQ family.</text>
</comment>
<feature type="transmembrane region" description="Helical" evidence="9">
    <location>
        <begin position="361"/>
        <end position="388"/>
    </location>
</feature>
<evidence type="ECO:0000256" key="10">
    <source>
        <dbReference type="SAM" id="SignalP"/>
    </source>
</evidence>
<feature type="coiled-coil region" evidence="7">
    <location>
        <begin position="51"/>
        <end position="106"/>
    </location>
</feature>
<evidence type="ECO:0000256" key="1">
    <source>
        <dbReference type="ARBA" id="ARBA00004651"/>
    </source>
</evidence>
<dbReference type="PANTHER" id="PTHR30625">
    <property type="entry name" value="PROTEIN TOLQ"/>
    <property type="match status" value="1"/>
</dbReference>
<evidence type="ECO:0000256" key="9">
    <source>
        <dbReference type="SAM" id="Phobius"/>
    </source>
</evidence>
<dbReference type="GO" id="GO:0005886">
    <property type="term" value="C:plasma membrane"/>
    <property type="evidence" value="ECO:0007669"/>
    <property type="project" value="UniProtKB-SubCell"/>
</dbReference>
<dbReference type="Proteomes" id="UP000198693">
    <property type="component" value="Unassembled WGS sequence"/>
</dbReference>
<feature type="region of interest" description="Disordered" evidence="8">
    <location>
        <begin position="447"/>
        <end position="466"/>
    </location>
</feature>
<keyword evidence="3 9" id="KW-0812">Transmembrane</keyword>
<accession>A0A1I7KBU9</accession>
<keyword evidence="2" id="KW-1003">Cell membrane</keyword>
<feature type="transmembrane region" description="Helical" evidence="9">
    <location>
        <begin position="400"/>
        <end position="420"/>
    </location>
</feature>
<dbReference type="STRING" id="463301.SAMN04487955_11746"/>
<reference evidence="13" key="1">
    <citation type="submission" date="2016-10" db="EMBL/GenBank/DDBJ databases">
        <authorList>
            <person name="Varghese N."/>
            <person name="Submissions S."/>
        </authorList>
    </citation>
    <scope>NUCLEOTIDE SEQUENCE [LARGE SCALE GENOMIC DNA]</scope>
    <source>
        <strain evidence="13">CGMCC 1.6981</strain>
    </source>
</reference>
<dbReference type="OrthoDB" id="4045at2"/>
<evidence type="ECO:0000313" key="13">
    <source>
        <dbReference type="Proteomes" id="UP000198693"/>
    </source>
</evidence>
<evidence type="ECO:0000256" key="6">
    <source>
        <dbReference type="RuleBase" id="RU004057"/>
    </source>
</evidence>
<protein>
    <submittedName>
        <fullName evidence="12">Biopolymer transport protein ExbB</fullName>
    </submittedName>
</protein>
<dbReference type="PANTHER" id="PTHR30625:SF11">
    <property type="entry name" value="MOTA_TOLQ_EXBB PROTON CHANNEL DOMAIN-CONTAINING PROTEIN"/>
    <property type="match status" value="1"/>
</dbReference>
<dbReference type="InterPro" id="IPR017270">
    <property type="entry name" value="MotA/TolQ/ExbB-rel"/>
</dbReference>
<evidence type="ECO:0000256" key="3">
    <source>
        <dbReference type="ARBA" id="ARBA00022692"/>
    </source>
</evidence>
<evidence type="ECO:0000256" key="2">
    <source>
        <dbReference type="ARBA" id="ARBA00022475"/>
    </source>
</evidence>
<keyword evidence="6" id="KW-0813">Transport</keyword>
<evidence type="ECO:0000313" key="12">
    <source>
        <dbReference type="EMBL" id="SFU94881.1"/>
    </source>
</evidence>
<dbReference type="GO" id="GO:0017038">
    <property type="term" value="P:protein import"/>
    <property type="evidence" value="ECO:0007669"/>
    <property type="project" value="TreeGrafter"/>
</dbReference>
<sequence length="466" mass="50198">MIACLSRIRRSRRSHWIAALMALCLLGGPVSSLAQQDSTMSSFSAERDAANQRDTARLAELVEDRDALEAALAEARERHTAARERREALESRQAEQRQRLETLAERRGEQNADLDAVGAVVDRYVGDLRDDVSQSWLTLDGPALPARRDAGELVMPAHLESLADSLLALTQQTGQIARITAPVAGLDGDVQPREVIRAGDLAAYSDGVFLQRDDNDMPPAMAEHTPDQAMAALEAFARGERDQLVIDPTQGEVLEALAQQPSLAERFHQGGVVGYVVMALGALGLLAALLQYVYLWVVSLRVKRQLNDLSVHRVNNPLGRVLGKFQSLGQGHAPEVLEARLDEALLAELPRLERGQALVKLLAAVAPLLGLLGTVTGMIVTFQAITVYGTGDPQLMAGGISQALVTTVLGLITAVPLLFAHTALASRSRHLIGLLEGRASATLAEHLERQPSRVSPQGTHHAPVMA</sequence>